<organism evidence="1">
    <name type="scientific">Anguilla anguilla</name>
    <name type="common">European freshwater eel</name>
    <name type="synonym">Muraena anguilla</name>
    <dbReference type="NCBI Taxonomy" id="7936"/>
    <lineage>
        <taxon>Eukaryota</taxon>
        <taxon>Metazoa</taxon>
        <taxon>Chordata</taxon>
        <taxon>Craniata</taxon>
        <taxon>Vertebrata</taxon>
        <taxon>Euteleostomi</taxon>
        <taxon>Actinopterygii</taxon>
        <taxon>Neopterygii</taxon>
        <taxon>Teleostei</taxon>
        <taxon>Anguilliformes</taxon>
        <taxon>Anguillidae</taxon>
        <taxon>Anguilla</taxon>
    </lineage>
</organism>
<accession>A0A0E9QQZ9</accession>
<dbReference type="EMBL" id="GBXM01090044">
    <property type="protein sequence ID" value="JAH18533.1"/>
    <property type="molecule type" value="Transcribed_RNA"/>
</dbReference>
<dbReference type="AlphaFoldDB" id="A0A0E9QQZ9"/>
<proteinExistence type="predicted"/>
<reference evidence="1" key="2">
    <citation type="journal article" date="2015" name="Fish Shellfish Immunol.">
        <title>Early steps in the European eel (Anguilla anguilla)-Vibrio vulnificus interaction in the gills: Role of the RtxA13 toxin.</title>
        <authorList>
            <person name="Callol A."/>
            <person name="Pajuelo D."/>
            <person name="Ebbesson L."/>
            <person name="Teles M."/>
            <person name="MacKenzie S."/>
            <person name="Amaro C."/>
        </authorList>
    </citation>
    <scope>NUCLEOTIDE SEQUENCE</scope>
</reference>
<reference evidence="1" key="1">
    <citation type="submission" date="2014-11" db="EMBL/GenBank/DDBJ databases">
        <authorList>
            <person name="Amaro Gonzalez C."/>
        </authorList>
    </citation>
    <scope>NUCLEOTIDE SEQUENCE</scope>
</reference>
<protein>
    <submittedName>
        <fullName evidence="1">Uncharacterized protein</fullName>
    </submittedName>
</protein>
<evidence type="ECO:0000313" key="1">
    <source>
        <dbReference type="EMBL" id="JAH18533.1"/>
    </source>
</evidence>
<sequence length="23" mass="2853">MKEIRRCATTWQRLFIEQSIFPV</sequence>
<name>A0A0E9QQZ9_ANGAN</name>